<organism evidence="2 3">
    <name type="scientific">Paenibacillus yonginensis</name>
    <dbReference type="NCBI Taxonomy" id="1462996"/>
    <lineage>
        <taxon>Bacteria</taxon>
        <taxon>Bacillati</taxon>
        <taxon>Bacillota</taxon>
        <taxon>Bacilli</taxon>
        <taxon>Bacillales</taxon>
        <taxon>Paenibacillaceae</taxon>
        <taxon>Paenibacillus</taxon>
    </lineage>
</organism>
<evidence type="ECO:0000259" key="1">
    <source>
        <dbReference type="Pfam" id="PF01074"/>
    </source>
</evidence>
<dbReference type="Gene3D" id="3.20.110.10">
    <property type="entry name" value="Glycoside hydrolase 38, N terminal domain"/>
    <property type="match status" value="1"/>
</dbReference>
<proteinExistence type="predicted"/>
<dbReference type="GO" id="GO:0004559">
    <property type="term" value="F:alpha-mannosidase activity"/>
    <property type="evidence" value="ECO:0007669"/>
    <property type="project" value="InterPro"/>
</dbReference>
<dbReference type="InterPro" id="IPR011330">
    <property type="entry name" value="Glyco_hydro/deAcase_b/a-brl"/>
</dbReference>
<dbReference type="InterPro" id="IPR027291">
    <property type="entry name" value="Glyco_hydro_38_N_sf"/>
</dbReference>
<sequence>MKLSKKWKVFLIHHSHTDIGYTERQDKIIHYHYDFIKQAVDILREVDRTGNEDRKGFVWQCENHWQVKNFYDHAPSEYITDFEKYVREGRIGLSGNYLNLTELVSRDILYDCTIQAKTYGEQIGYPVRSGMSADINGFAWGYADVLRECGVERLFSCLHPHHGMFPLNKKQTPFYWQGPSGKKVLVWNGEHYHFGNELCFSPHAASTYMIHNEVGKKLRGNQIMTTSPEDTEQVEQAILEERLERYLRNLEEEGYPGDFVPFMISGAITDNAPPNVKIADRVAWLNRKYADTLEVHMATLDQFFDHLEAAWENIPVYQGDWNDWWADGVGSTPAVVKVFRDGQRKYNLCKKLDPNSTLGDAGLMQKAAENLILYSEHTWGYSSSVSEPWETLVGELEHKKSAYAINGNTETADNLDRILAKKGEVAIRQDRPQHFRILNPHDIPLKTTTKIYIEFWEYVDGLNYSLEVPIEVYDLATDEVIKHQAKRIARAYEIEIPIDLGPKEERCVGIRTTGRYSNQTSQSHAHIGAEGISDVLQPGSLREDVACVETKHYRVEFDQNRGITSVIDRTSGKNLVRQDAAYAPFTGIYEVTDIRTTPTEERRQMGRNRKSPATRRYESRLTNIQIVESGPLFVSLQLDYSLEGTRFYMVFLKLYREINKIEAMVRVHKDSVWEPENLYVSLPFTAGDDEVKYVDKTGCIIRPGIDQLPGSNMEFYLIQNGLVMQAGKRQVVVAVKDTPLMTFGPLEAKPIQLCDGNNWELNRGETFAWAMNNYWETNFKVDLGGFYEFAFTLSTQEQQTTEAAMRICEAYNEGLLAFYI</sequence>
<dbReference type="SUPFAM" id="SSF74650">
    <property type="entry name" value="Galactose mutarotase-like"/>
    <property type="match status" value="1"/>
</dbReference>
<protein>
    <recommendedName>
        <fullName evidence="1">Glycoside hydrolase family 38 N-terminal domain-containing protein</fullName>
    </recommendedName>
</protein>
<dbReference type="OrthoDB" id="237949at2"/>
<dbReference type="InterPro" id="IPR000602">
    <property type="entry name" value="Glyco_hydro_38_N"/>
</dbReference>
<dbReference type="GO" id="GO:0006013">
    <property type="term" value="P:mannose metabolic process"/>
    <property type="evidence" value="ECO:0007669"/>
    <property type="project" value="InterPro"/>
</dbReference>
<reference evidence="2 3" key="1">
    <citation type="submission" date="2016-01" db="EMBL/GenBank/DDBJ databases">
        <title>Complete Genome Sequence of Paenibacillus yonginensis DCY84, a novel Plant Growth-Promoting Bacteria with Elicitation of Induced Systemic Resistance.</title>
        <authorList>
            <person name="Kim Y.J."/>
            <person name="Yang D.C."/>
            <person name="Sukweenadhi J."/>
        </authorList>
    </citation>
    <scope>NUCLEOTIDE SEQUENCE [LARGE SCALE GENOMIC DNA]</scope>
    <source>
        <strain evidence="2 3">DCY84</strain>
    </source>
</reference>
<gene>
    <name evidence="2" type="ORF">AWM70_14770</name>
</gene>
<dbReference type="KEGG" id="pyg:AWM70_14770"/>
<dbReference type="RefSeq" id="WP_068697667.1">
    <property type="nucleotide sequence ID" value="NZ_CP014167.1"/>
</dbReference>
<dbReference type="STRING" id="1462996.AWM70_14770"/>
<dbReference type="AlphaFoldDB" id="A0A1B1N2S7"/>
<dbReference type="InterPro" id="IPR011013">
    <property type="entry name" value="Gal_mutarotase_sf_dom"/>
</dbReference>
<dbReference type="Proteomes" id="UP000092573">
    <property type="component" value="Chromosome"/>
</dbReference>
<keyword evidence="3" id="KW-1185">Reference proteome</keyword>
<name>A0A1B1N2S7_9BACL</name>
<dbReference type="EMBL" id="CP014167">
    <property type="protein sequence ID" value="ANS75706.1"/>
    <property type="molecule type" value="Genomic_DNA"/>
</dbReference>
<dbReference type="CDD" id="cd10791">
    <property type="entry name" value="GH38N_AMII_like_1"/>
    <property type="match status" value="1"/>
</dbReference>
<evidence type="ECO:0000313" key="3">
    <source>
        <dbReference type="Proteomes" id="UP000092573"/>
    </source>
</evidence>
<dbReference type="SUPFAM" id="SSF88713">
    <property type="entry name" value="Glycoside hydrolase/deacetylase"/>
    <property type="match status" value="1"/>
</dbReference>
<accession>A0A1B1N2S7</accession>
<dbReference type="GO" id="GO:0030246">
    <property type="term" value="F:carbohydrate binding"/>
    <property type="evidence" value="ECO:0007669"/>
    <property type="project" value="InterPro"/>
</dbReference>
<dbReference type="Pfam" id="PF01074">
    <property type="entry name" value="Glyco_hydro_38N"/>
    <property type="match status" value="1"/>
</dbReference>
<feature type="domain" description="Glycoside hydrolase family 38 N-terminal" evidence="1">
    <location>
        <begin position="8"/>
        <end position="317"/>
    </location>
</feature>
<evidence type="ECO:0000313" key="2">
    <source>
        <dbReference type="EMBL" id="ANS75706.1"/>
    </source>
</evidence>